<sequence length="66" mass="7101">MPAKGYPLSDWACSASGGSIRFVDSVVVILLILLLHAELVSREGAVLSQITSVAKERLKTMRICEA</sequence>
<name>A0A0C2X0J4_AMAMK</name>
<dbReference type="InParanoid" id="A0A0C2X0J4"/>
<dbReference type="Proteomes" id="UP000054549">
    <property type="component" value="Unassembled WGS sequence"/>
</dbReference>
<dbReference type="EMBL" id="KN818231">
    <property type="protein sequence ID" value="KIL67607.1"/>
    <property type="molecule type" value="Genomic_DNA"/>
</dbReference>
<evidence type="ECO:0000313" key="1">
    <source>
        <dbReference type="EMBL" id="KIL67607.1"/>
    </source>
</evidence>
<accession>A0A0C2X0J4</accession>
<gene>
    <name evidence="1" type="ORF">M378DRAFT_159424</name>
</gene>
<keyword evidence="2" id="KW-1185">Reference proteome</keyword>
<dbReference type="AlphaFoldDB" id="A0A0C2X0J4"/>
<organism evidence="1 2">
    <name type="scientific">Amanita muscaria (strain Koide BX008)</name>
    <dbReference type="NCBI Taxonomy" id="946122"/>
    <lineage>
        <taxon>Eukaryota</taxon>
        <taxon>Fungi</taxon>
        <taxon>Dikarya</taxon>
        <taxon>Basidiomycota</taxon>
        <taxon>Agaricomycotina</taxon>
        <taxon>Agaricomycetes</taxon>
        <taxon>Agaricomycetidae</taxon>
        <taxon>Agaricales</taxon>
        <taxon>Pluteineae</taxon>
        <taxon>Amanitaceae</taxon>
        <taxon>Amanita</taxon>
    </lineage>
</organism>
<evidence type="ECO:0000313" key="2">
    <source>
        <dbReference type="Proteomes" id="UP000054549"/>
    </source>
</evidence>
<protein>
    <submittedName>
        <fullName evidence="1">Uncharacterized protein</fullName>
    </submittedName>
</protein>
<reference evidence="1 2" key="1">
    <citation type="submission" date="2014-04" db="EMBL/GenBank/DDBJ databases">
        <title>Evolutionary Origins and Diversification of the Mycorrhizal Mutualists.</title>
        <authorList>
            <consortium name="DOE Joint Genome Institute"/>
            <consortium name="Mycorrhizal Genomics Consortium"/>
            <person name="Kohler A."/>
            <person name="Kuo A."/>
            <person name="Nagy L.G."/>
            <person name="Floudas D."/>
            <person name="Copeland A."/>
            <person name="Barry K.W."/>
            <person name="Cichocki N."/>
            <person name="Veneault-Fourrey C."/>
            <person name="LaButti K."/>
            <person name="Lindquist E.A."/>
            <person name="Lipzen A."/>
            <person name="Lundell T."/>
            <person name="Morin E."/>
            <person name="Murat C."/>
            <person name="Riley R."/>
            <person name="Ohm R."/>
            <person name="Sun H."/>
            <person name="Tunlid A."/>
            <person name="Henrissat B."/>
            <person name="Grigoriev I.V."/>
            <person name="Hibbett D.S."/>
            <person name="Martin F."/>
        </authorList>
    </citation>
    <scope>NUCLEOTIDE SEQUENCE [LARGE SCALE GENOMIC DNA]</scope>
    <source>
        <strain evidence="1 2">Koide BX008</strain>
    </source>
</reference>
<dbReference type="HOGENOM" id="CLU_2830658_0_0_1"/>
<proteinExistence type="predicted"/>